<evidence type="ECO:0000256" key="1">
    <source>
        <dbReference type="ARBA" id="ARBA00022723"/>
    </source>
</evidence>
<dbReference type="InterPro" id="IPR002893">
    <property type="entry name" value="Znf_MYND"/>
</dbReference>
<dbReference type="Gene3D" id="6.10.140.2220">
    <property type="match status" value="1"/>
</dbReference>
<organism evidence="6 7">
    <name type="scientific">Mycena sanguinolenta</name>
    <dbReference type="NCBI Taxonomy" id="230812"/>
    <lineage>
        <taxon>Eukaryota</taxon>
        <taxon>Fungi</taxon>
        <taxon>Dikarya</taxon>
        <taxon>Basidiomycota</taxon>
        <taxon>Agaricomycotina</taxon>
        <taxon>Agaricomycetes</taxon>
        <taxon>Agaricomycetidae</taxon>
        <taxon>Agaricales</taxon>
        <taxon>Marasmiineae</taxon>
        <taxon>Mycenaceae</taxon>
        <taxon>Mycena</taxon>
    </lineage>
</organism>
<feature type="domain" description="MYND-type" evidence="5">
    <location>
        <begin position="206"/>
        <end position="242"/>
    </location>
</feature>
<evidence type="ECO:0000259" key="5">
    <source>
        <dbReference type="PROSITE" id="PS50865"/>
    </source>
</evidence>
<proteinExistence type="predicted"/>
<dbReference type="AlphaFoldDB" id="A0A8H6Y3H0"/>
<reference evidence="6" key="1">
    <citation type="submission" date="2020-05" db="EMBL/GenBank/DDBJ databases">
        <title>Mycena genomes resolve the evolution of fungal bioluminescence.</title>
        <authorList>
            <person name="Tsai I.J."/>
        </authorList>
    </citation>
    <scope>NUCLEOTIDE SEQUENCE</scope>
    <source>
        <strain evidence="6">160909Yilan</strain>
    </source>
</reference>
<gene>
    <name evidence="6" type="ORF">MSAN_01581900</name>
</gene>
<evidence type="ECO:0000256" key="3">
    <source>
        <dbReference type="ARBA" id="ARBA00022833"/>
    </source>
</evidence>
<accession>A0A8H6Y3H0</accession>
<name>A0A8H6Y3H0_9AGAR</name>
<protein>
    <submittedName>
        <fullName evidence="6">MYND-type domain-containing protein</fullName>
    </submittedName>
</protein>
<evidence type="ECO:0000313" key="7">
    <source>
        <dbReference type="Proteomes" id="UP000623467"/>
    </source>
</evidence>
<evidence type="ECO:0000256" key="4">
    <source>
        <dbReference type="PROSITE-ProRule" id="PRU00134"/>
    </source>
</evidence>
<dbReference type="Pfam" id="PF01753">
    <property type="entry name" value="zf-MYND"/>
    <property type="match status" value="1"/>
</dbReference>
<dbReference type="Proteomes" id="UP000623467">
    <property type="component" value="Unassembled WGS sequence"/>
</dbReference>
<dbReference type="EMBL" id="JACAZH010000013">
    <property type="protein sequence ID" value="KAF7351496.1"/>
    <property type="molecule type" value="Genomic_DNA"/>
</dbReference>
<dbReference type="PROSITE" id="PS50865">
    <property type="entry name" value="ZF_MYND_2"/>
    <property type="match status" value="1"/>
</dbReference>
<dbReference type="SUPFAM" id="SSF144232">
    <property type="entry name" value="HIT/MYND zinc finger-like"/>
    <property type="match status" value="1"/>
</dbReference>
<dbReference type="OrthoDB" id="4851849at2759"/>
<dbReference type="GO" id="GO:0008270">
    <property type="term" value="F:zinc ion binding"/>
    <property type="evidence" value="ECO:0007669"/>
    <property type="project" value="UniProtKB-KW"/>
</dbReference>
<keyword evidence="2 4" id="KW-0863">Zinc-finger</keyword>
<comment type="caution">
    <text evidence="6">The sequence shown here is derived from an EMBL/GenBank/DDBJ whole genome shotgun (WGS) entry which is preliminary data.</text>
</comment>
<sequence length="599" mass="68929">MLSDSNNGVTALDLHSTNEDVTLESDTLVPIPMTEEPSAVATEKPAQCDGCWDDVWRADAVQCPGCTKVYCTQRCLDYWADIHVRHCANPFRPLTTADKLAAAASEDMFTADQQTNEDYFFTRVRTPDDKTFLFGLYIGILRYHHVKPSTLHQWRLSGTMVENIKALYEPLPASRRGAYYPWFLKHLDIFEPRPNAVAALSARHLCESCGESAAVRCSACKKVWYCSKKCQESDWGGHLVNCNPGRPITTADHLRAAVHRGKLPDDLDSLSDYGFTRVGQLGANILLDVYRILFEDGVRSRDLHRWKNAGNLLEEVEKLLRRLERWKTSDVLPWFEDHRYAFDPTAAVPNHDEDDQALAVMGEKIERLHIQRWNQIGQFHSHNHDQILSYIKNHWPSEERTFFFFHALLLVVGHPTTPDFDMWVKFGFCACQDESEEGFLAATYRMLASYCSYEEFLSAYTSSTLIQLLDANGLRGRRMIHPYLEDVLSGSPSRFKSVWFLKQHLRCSVGTRSNLIPSVRVDYGFMNCASDSEYQELKDLYKDIFERRRANPLQLHEACLAGSLYEYVLRLFPEMKKKSRAKKFQRLLRNPYPLPNLRA</sequence>
<evidence type="ECO:0000313" key="6">
    <source>
        <dbReference type="EMBL" id="KAF7351496.1"/>
    </source>
</evidence>
<evidence type="ECO:0000256" key="2">
    <source>
        <dbReference type="ARBA" id="ARBA00022771"/>
    </source>
</evidence>
<keyword evidence="7" id="KW-1185">Reference proteome</keyword>
<keyword evidence="1" id="KW-0479">Metal-binding</keyword>
<keyword evidence="3" id="KW-0862">Zinc</keyword>